<feature type="compositionally biased region" description="Polar residues" evidence="1">
    <location>
        <begin position="857"/>
        <end position="866"/>
    </location>
</feature>
<feature type="domain" description="Protein Zds1 C-terminal" evidence="2">
    <location>
        <begin position="749"/>
        <end position="801"/>
    </location>
</feature>
<feature type="compositionally biased region" description="Basic and acidic residues" evidence="1">
    <location>
        <begin position="891"/>
        <end position="903"/>
    </location>
</feature>
<feature type="compositionally biased region" description="Basic and acidic residues" evidence="1">
    <location>
        <begin position="362"/>
        <end position="377"/>
    </location>
</feature>
<organism evidence="3 4">
    <name type="scientific">Neoarthrinium moseri</name>
    <dbReference type="NCBI Taxonomy" id="1658444"/>
    <lineage>
        <taxon>Eukaryota</taxon>
        <taxon>Fungi</taxon>
        <taxon>Dikarya</taxon>
        <taxon>Ascomycota</taxon>
        <taxon>Pezizomycotina</taxon>
        <taxon>Sordariomycetes</taxon>
        <taxon>Xylariomycetidae</taxon>
        <taxon>Amphisphaeriales</taxon>
        <taxon>Apiosporaceae</taxon>
        <taxon>Neoarthrinium</taxon>
    </lineage>
</organism>
<feature type="region of interest" description="Disordered" evidence="1">
    <location>
        <begin position="239"/>
        <end position="284"/>
    </location>
</feature>
<feature type="compositionally biased region" description="Polar residues" evidence="1">
    <location>
        <begin position="496"/>
        <end position="524"/>
    </location>
</feature>
<feature type="compositionally biased region" description="Basic and acidic residues" evidence="1">
    <location>
        <begin position="639"/>
        <end position="662"/>
    </location>
</feature>
<reference evidence="3" key="1">
    <citation type="submission" date="2021-03" db="EMBL/GenBank/DDBJ databases">
        <title>Revisited historic fungal species revealed as producer of novel bioactive compounds through whole genome sequencing and comparative genomics.</title>
        <authorList>
            <person name="Vignolle G.A."/>
            <person name="Hochenegger N."/>
            <person name="Mach R.L."/>
            <person name="Mach-Aigner A.R."/>
            <person name="Javad Rahimi M."/>
            <person name="Salim K.A."/>
            <person name="Chan C.M."/>
            <person name="Lim L.B.L."/>
            <person name="Cai F."/>
            <person name="Druzhinina I.S."/>
            <person name="U'Ren J.M."/>
            <person name="Derntl C."/>
        </authorList>
    </citation>
    <scope>NUCLEOTIDE SEQUENCE</scope>
    <source>
        <strain evidence="3">TUCIM 5799</strain>
    </source>
</reference>
<evidence type="ECO:0000256" key="1">
    <source>
        <dbReference type="SAM" id="MobiDB-lite"/>
    </source>
</evidence>
<dbReference type="Proteomes" id="UP000829685">
    <property type="component" value="Unassembled WGS sequence"/>
</dbReference>
<feature type="compositionally biased region" description="Polar residues" evidence="1">
    <location>
        <begin position="92"/>
        <end position="102"/>
    </location>
</feature>
<dbReference type="AlphaFoldDB" id="A0A9Q0AUD0"/>
<evidence type="ECO:0000313" key="3">
    <source>
        <dbReference type="EMBL" id="KAI1881022.1"/>
    </source>
</evidence>
<feature type="compositionally biased region" description="Basic and acidic residues" evidence="1">
    <location>
        <begin position="818"/>
        <end position="830"/>
    </location>
</feature>
<feature type="region of interest" description="Disordered" evidence="1">
    <location>
        <begin position="325"/>
        <end position="750"/>
    </location>
</feature>
<evidence type="ECO:0000313" key="4">
    <source>
        <dbReference type="Proteomes" id="UP000829685"/>
    </source>
</evidence>
<proteinExistence type="predicted"/>
<dbReference type="SMART" id="SM01327">
    <property type="entry name" value="Zds_C"/>
    <property type="match status" value="1"/>
</dbReference>
<dbReference type="GO" id="GO:0005737">
    <property type="term" value="C:cytoplasm"/>
    <property type="evidence" value="ECO:0007669"/>
    <property type="project" value="TreeGrafter"/>
</dbReference>
<feature type="compositionally biased region" description="Polar residues" evidence="1">
    <location>
        <begin position="244"/>
        <end position="259"/>
    </location>
</feature>
<dbReference type="GO" id="GO:0010971">
    <property type="term" value="P:positive regulation of G2/M transition of mitotic cell cycle"/>
    <property type="evidence" value="ECO:0007669"/>
    <property type="project" value="TreeGrafter"/>
</dbReference>
<name>A0A9Q0AUD0_9PEZI</name>
<dbReference type="PANTHER" id="PTHR28089">
    <property type="entry name" value="PROTEIN ZDS1-RELATED"/>
    <property type="match status" value="1"/>
</dbReference>
<feature type="region of interest" description="Disordered" evidence="1">
    <location>
        <begin position="857"/>
        <end position="903"/>
    </location>
</feature>
<dbReference type="InterPro" id="IPR040206">
    <property type="entry name" value="Zds1/2"/>
</dbReference>
<protein>
    <recommendedName>
        <fullName evidence="2">Protein Zds1 C-terminal domain-containing protein</fullName>
    </recommendedName>
</protein>
<dbReference type="PANTHER" id="PTHR28089:SF1">
    <property type="entry name" value="PROTEIN ZDS1-RELATED"/>
    <property type="match status" value="1"/>
</dbReference>
<dbReference type="EMBL" id="JAFIMR010000002">
    <property type="protein sequence ID" value="KAI1881022.1"/>
    <property type="molecule type" value="Genomic_DNA"/>
</dbReference>
<gene>
    <name evidence="3" type="ORF">JX265_001262</name>
</gene>
<sequence length="903" mass="100687">MTSSRPRHVGNSFASRRGHANQLSISDSSHHITETIGTLYGDDDDYQSNDRPLSFIASPYGGEQITRHRGDPQSSEDHPLRLVRSHSDHAGEQTNPSTNHALNGSGPKKSHTLPGRMPSQRNGAPGGPLSPKSPTLREMRGGEASEFPMGSIENPSDIAQELSNLQALRRMSMDVSNTSDPDLLPFQNMSLMAMPSIAPQGDDDEADPSRLLWVPAGVHPELAPTEFKNFLEKRVQTIKRRSNDSSLSVDGLDRSNSGSLRRKKSMLSRQIDNAGGRGADGYMDGAERLERKKSTDLSGQPLPEGLSLDELVKDPSKAVQKLTLESQQTGGDSPADDMPILPVAPGMGLRRSTRTTYRKGGSLKDRQGGSVRGDRLPFSKRIAARKAGEDAGDASSPILESPIDAPPGHGLSRVQSEPVGPLADNYSRPSRSVRRQQGFTHDADVGSSEETPQTYQDPAPVRPAEPKRIPSNEGSRAPQIPQIIESPAFEDELAEYQSSQYQSRLYPERSSSQPVVAQPASQPAQVPEEPPARSSRRPNNYGQPAQAASQPQPSPPAAPPSQQTARPPKTEQSLNEMAHQPSPLPGGGATRTDSLTFIPTFAAPEERKPEKKGKKDSESKSTSWKWFKSDDKDKKKKEEKKEEDVKKSKAKAFVEKAHDNVRLDVLQTSIDTVKQKGRESLLLDRDSVDSKLEEERRKEGHRKSESKKEKDGLFANFFGGKKKGDRDSGGRKSYGNRPLSPEPAPYRPLEPDVDYHWTRFPILEERAIYRMAHIKLANPRRALYSQVLLSNFMYAYLAKVQAMHPQIQVPQSPQQKRLQQEEERRRREQEQQYLEQQQAQESIEQYNFEYHRESNQYGNSDVQQSGDYPEDAEVYDYEHGKEQYGTNGGYHDNRQHDERDDMW</sequence>
<feature type="region of interest" description="Disordered" evidence="1">
    <location>
        <begin position="806"/>
        <end position="839"/>
    </location>
</feature>
<evidence type="ECO:0000259" key="2">
    <source>
        <dbReference type="SMART" id="SM01327"/>
    </source>
</evidence>
<dbReference type="GO" id="GO:0030010">
    <property type="term" value="P:establishment of cell polarity"/>
    <property type="evidence" value="ECO:0007669"/>
    <property type="project" value="TreeGrafter"/>
</dbReference>
<feature type="compositionally biased region" description="Basic and acidic residues" evidence="1">
    <location>
        <begin position="65"/>
        <end position="91"/>
    </location>
</feature>
<feature type="compositionally biased region" description="Polar residues" evidence="1">
    <location>
        <begin position="427"/>
        <end position="439"/>
    </location>
</feature>
<feature type="region of interest" description="Disordered" evidence="1">
    <location>
        <begin position="1"/>
        <end position="139"/>
    </location>
</feature>
<keyword evidence="4" id="KW-1185">Reference proteome</keyword>
<accession>A0A9Q0AUD0</accession>
<comment type="caution">
    <text evidence="3">The sequence shown here is derived from an EMBL/GenBank/DDBJ whole genome shotgun (WGS) entry which is preliminary data.</text>
</comment>
<dbReference type="InterPro" id="IPR013941">
    <property type="entry name" value="ZDS1_C"/>
</dbReference>
<dbReference type="Pfam" id="PF08632">
    <property type="entry name" value="Zds_C"/>
    <property type="match status" value="1"/>
</dbReference>
<feature type="compositionally biased region" description="Basic and acidic residues" evidence="1">
    <location>
        <begin position="673"/>
        <end position="712"/>
    </location>
</feature>
<feature type="compositionally biased region" description="Basic and acidic residues" evidence="1">
    <location>
        <begin position="604"/>
        <end position="619"/>
    </location>
</feature>